<proteinExistence type="predicted"/>
<dbReference type="SUPFAM" id="SSF54593">
    <property type="entry name" value="Glyoxalase/Bleomycin resistance protein/Dihydroxybiphenyl dioxygenase"/>
    <property type="match status" value="1"/>
</dbReference>
<dbReference type="Pfam" id="PF00903">
    <property type="entry name" value="Glyoxalase"/>
    <property type="match status" value="1"/>
</dbReference>
<keyword evidence="3" id="KW-1185">Reference proteome</keyword>
<protein>
    <submittedName>
        <fullName evidence="2">VOC family protein</fullName>
    </submittedName>
</protein>
<dbReference type="InterPro" id="IPR004360">
    <property type="entry name" value="Glyas_Fos-R_dOase_dom"/>
</dbReference>
<name>A0A5N0EB29_9NOCA</name>
<dbReference type="PROSITE" id="PS51819">
    <property type="entry name" value="VOC"/>
    <property type="match status" value="1"/>
</dbReference>
<dbReference type="Gene3D" id="3.10.180.10">
    <property type="entry name" value="2,3-Dihydroxybiphenyl 1,2-Dioxygenase, domain 1"/>
    <property type="match status" value="1"/>
</dbReference>
<dbReference type="Proteomes" id="UP000323876">
    <property type="component" value="Unassembled WGS sequence"/>
</dbReference>
<sequence length="146" mass="15764">MQVHINAITLGVSDLERALRFYRDGLGLTSPGIIGTEYVADGDIPGGSAAMFTLGNGLMLSLYSRTDLATDAALPVDRVAGSPMSLGFFVDAREDVDRILDQAQQAGGTIVRAPLERPWGIYSGYFTDPDDHLWEAVYFLNGQPPN</sequence>
<dbReference type="RefSeq" id="WP_150404565.1">
    <property type="nucleotide sequence ID" value="NZ_VXLC01000014.1"/>
</dbReference>
<evidence type="ECO:0000259" key="1">
    <source>
        <dbReference type="PROSITE" id="PS51819"/>
    </source>
</evidence>
<evidence type="ECO:0000313" key="2">
    <source>
        <dbReference type="EMBL" id="KAA8885990.1"/>
    </source>
</evidence>
<dbReference type="EMBL" id="VXLC01000014">
    <property type="protein sequence ID" value="KAA8885990.1"/>
    <property type="molecule type" value="Genomic_DNA"/>
</dbReference>
<feature type="domain" description="VOC" evidence="1">
    <location>
        <begin position="4"/>
        <end position="139"/>
    </location>
</feature>
<evidence type="ECO:0000313" key="3">
    <source>
        <dbReference type="Proteomes" id="UP000323876"/>
    </source>
</evidence>
<dbReference type="OrthoDB" id="9798430at2"/>
<dbReference type="PANTHER" id="PTHR36503">
    <property type="entry name" value="BLR2520 PROTEIN"/>
    <property type="match status" value="1"/>
</dbReference>
<dbReference type="InterPro" id="IPR029068">
    <property type="entry name" value="Glyas_Bleomycin-R_OHBP_Dase"/>
</dbReference>
<organism evidence="2 3">
    <name type="scientific">Nocardia colli</name>
    <dbReference type="NCBI Taxonomy" id="2545717"/>
    <lineage>
        <taxon>Bacteria</taxon>
        <taxon>Bacillati</taxon>
        <taxon>Actinomycetota</taxon>
        <taxon>Actinomycetes</taxon>
        <taxon>Mycobacteriales</taxon>
        <taxon>Nocardiaceae</taxon>
        <taxon>Nocardia</taxon>
    </lineage>
</organism>
<dbReference type="AlphaFoldDB" id="A0A5N0EB29"/>
<gene>
    <name evidence="2" type="ORF">F3087_25540</name>
</gene>
<dbReference type="InterPro" id="IPR037523">
    <property type="entry name" value="VOC_core"/>
</dbReference>
<accession>A0A5N0EB29</accession>
<reference evidence="2 3" key="1">
    <citation type="submission" date="2019-09" db="EMBL/GenBank/DDBJ databases">
        <authorList>
            <person name="Wang X."/>
        </authorList>
    </citation>
    <scope>NUCLEOTIDE SEQUENCE [LARGE SCALE GENOMIC DNA]</scope>
    <source>
        <strain evidence="2 3">CICC 11023</strain>
    </source>
</reference>
<dbReference type="PANTHER" id="PTHR36503:SF1">
    <property type="entry name" value="BLR2520 PROTEIN"/>
    <property type="match status" value="1"/>
</dbReference>
<comment type="caution">
    <text evidence="2">The sequence shown here is derived from an EMBL/GenBank/DDBJ whole genome shotgun (WGS) entry which is preliminary data.</text>
</comment>